<name>A0A507BZA4_9FUNG</name>
<keyword evidence="2" id="KW-0456">Lyase</keyword>
<evidence type="ECO:0000259" key="4">
    <source>
        <dbReference type="PROSITE" id="PS50004"/>
    </source>
</evidence>
<feature type="transmembrane region" description="Helical" evidence="3">
    <location>
        <begin position="709"/>
        <end position="735"/>
    </location>
</feature>
<dbReference type="Proteomes" id="UP000319731">
    <property type="component" value="Unassembled WGS sequence"/>
</dbReference>
<dbReference type="RefSeq" id="XP_031023646.1">
    <property type="nucleotide sequence ID" value="XM_031170365.1"/>
</dbReference>
<dbReference type="STRING" id="1806994.A0A507BZA4"/>
<dbReference type="GO" id="GO:0008654">
    <property type="term" value="P:phospholipid biosynthetic process"/>
    <property type="evidence" value="ECO:0007669"/>
    <property type="project" value="InterPro"/>
</dbReference>
<dbReference type="OrthoDB" id="5973539at2759"/>
<proteinExistence type="predicted"/>
<keyword evidence="6" id="KW-1185">Reference proteome</keyword>
<dbReference type="EMBL" id="QEAO01000030">
    <property type="protein sequence ID" value="TPX32438.1"/>
    <property type="molecule type" value="Genomic_DNA"/>
</dbReference>
<dbReference type="PANTHER" id="PTHR10067:SF17">
    <property type="entry name" value="PHOSPHATIDYLSERINE DECARBOXYLASE PROENZYME 2"/>
    <property type="match status" value="1"/>
</dbReference>
<evidence type="ECO:0000313" key="5">
    <source>
        <dbReference type="EMBL" id="TPX32438.1"/>
    </source>
</evidence>
<gene>
    <name evidence="5" type="ORF">SmJEL517_g04437</name>
</gene>
<accession>A0A507BZA4</accession>
<keyword evidence="3" id="KW-0812">Transmembrane</keyword>
<reference evidence="5 6" key="1">
    <citation type="journal article" date="2019" name="Sci. Rep.">
        <title>Comparative genomics of chytrid fungi reveal insights into the obligate biotrophic and pathogenic lifestyle of Synchytrium endobioticum.</title>
        <authorList>
            <person name="van de Vossenberg B.T.L.H."/>
            <person name="Warris S."/>
            <person name="Nguyen H.D.T."/>
            <person name="van Gent-Pelzer M.P.E."/>
            <person name="Joly D.L."/>
            <person name="van de Geest H.C."/>
            <person name="Bonants P.J.M."/>
            <person name="Smith D.S."/>
            <person name="Levesque C.A."/>
            <person name="van der Lee T.A.J."/>
        </authorList>
    </citation>
    <scope>NUCLEOTIDE SEQUENCE [LARGE SCALE GENOMIC DNA]</scope>
    <source>
        <strain evidence="5 6">JEL517</strain>
    </source>
</reference>
<dbReference type="GO" id="GO:0004609">
    <property type="term" value="F:phosphatidylserine decarboxylase activity"/>
    <property type="evidence" value="ECO:0007669"/>
    <property type="project" value="InterPro"/>
</dbReference>
<dbReference type="PROSITE" id="PS50004">
    <property type="entry name" value="C2"/>
    <property type="match status" value="2"/>
</dbReference>
<dbReference type="Pfam" id="PF00168">
    <property type="entry name" value="C2"/>
    <property type="match status" value="2"/>
</dbReference>
<comment type="caution">
    <text evidence="5">The sequence shown here is derived from an EMBL/GenBank/DDBJ whole genome shotgun (WGS) entry which is preliminary data.</text>
</comment>
<keyword evidence="1" id="KW-0210">Decarboxylase</keyword>
<evidence type="ECO:0000256" key="3">
    <source>
        <dbReference type="SAM" id="Phobius"/>
    </source>
</evidence>
<organism evidence="5 6">
    <name type="scientific">Synchytrium microbalum</name>
    <dbReference type="NCBI Taxonomy" id="1806994"/>
    <lineage>
        <taxon>Eukaryota</taxon>
        <taxon>Fungi</taxon>
        <taxon>Fungi incertae sedis</taxon>
        <taxon>Chytridiomycota</taxon>
        <taxon>Chytridiomycota incertae sedis</taxon>
        <taxon>Chytridiomycetes</taxon>
        <taxon>Synchytriales</taxon>
        <taxon>Synchytriaceae</taxon>
        <taxon>Synchytrium</taxon>
    </lineage>
</organism>
<dbReference type="AlphaFoldDB" id="A0A507BZA4"/>
<dbReference type="InterPro" id="IPR018247">
    <property type="entry name" value="EF_Hand_1_Ca_BS"/>
</dbReference>
<evidence type="ECO:0000256" key="1">
    <source>
        <dbReference type="ARBA" id="ARBA00022793"/>
    </source>
</evidence>
<dbReference type="PANTHER" id="PTHR10067">
    <property type="entry name" value="PHOSPHATIDYLSERINE DECARBOXYLASE"/>
    <property type="match status" value="1"/>
</dbReference>
<dbReference type="Gene3D" id="2.60.40.150">
    <property type="entry name" value="C2 domain"/>
    <property type="match status" value="2"/>
</dbReference>
<dbReference type="InterPro" id="IPR000008">
    <property type="entry name" value="C2_dom"/>
</dbReference>
<keyword evidence="3" id="KW-1133">Transmembrane helix</keyword>
<evidence type="ECO:0000313" key="6">
    <source>
        <dbReference type="Proteomes" id="UP000319731"/>
    </source>
</evidence>
<dbReference type="Pfam" id="PF02666">
    <property type="entry name" value="PS_Dcarbxylase"/>
    <property type="match status" value="1"/>
</dbReference>
<dbReference type="CDD" id="cd00030">
    <property type="entry name" value="C2"/>
    <property type="match status" value="1"/>
</dbReference>
<dbReference type="SUPFAM" id="SSF49562">
    <property type="entry name" value="C2 domain (Calcium/lipid-binding domain, CaLB)"/>
    <property type="match status" value="2"/>
</dbReference>
<dbReference type="PRINTS" id="PR00360">
    <property type="entry name" value="C2DOMAIN"/>
</dbReference>
<dbReference type="GeneID" id="42005662"/>
<protein>
    <submittedName>
        <fullName evidence="5">Phosphatidylserine decarboxylase</fullName>
    </submittedName>
</protein>
<evidence type="ECO:0000256" key="2">
    <source>
        <dbReference type="ARBA" id="ARBA00023239"/>
    </source>
</evidence>
<feature type="domain" description="C2" evidence="4">
    <location>
        <begin position="1"/>
        <end position="109"/>
    </location>
</feature>
<dbReference type="InterPro" id="IPR003817">
    <property type="entry name" value="PS_Dcarbxylase"/>
</dbReference>
<sequence length="788" mass="87533">MKATLKVSVIEGRDLAAKDRTGTSDPFVSIRLVDQTYKTPTVHKSLNPVWGSDYTFTLTEAHRNASLVFTVFDKDLTGKDFLGMVQVPLSDLVLPNVVLYDSPDTGVWYKLCPRNPKDSVKGDLNLKIGFAGPVDPELIAHLRGNIQNTSANLIATDEPTDEAPDNVENIKSSLASMDLVDMNHNELAGLLRVDIVSAKDLVAKSCFPFCTLAFGKKAFRTRVLRQTLNPEWNERAFIHLKKHEIESNWILQCNIHNNHSLPTADNEVLGTAQVSIRDIIDKAEKLGVKRAANQPTYFEPVEFVLPLKARADDDGSATLLLRFSYASYEDIRRNFWINLATVYDSNGDQRLNHTEITTMFDSLRSSLGGESIQLAFFGSINDESVSFDEFARNAEKKLKATSDIKNSGKEMMVVLDKCIICGKSLDKSSEMDVITHVALCGFEDPGKVDRFLLGNFLTESNASRKWYTKILETVGFGGYQSGSETSANILVQNRATGQLEEEKMPVYIRMGIRLLYQDRAGRTGVQSKNIKALFKRLSLQQGKKFDDPASTKEIAPFVAFHNLDVNEILDPLDSFKTFNEFFSRKLKKECRTLASSDPKVAVSGCDCRVAAFQTVADAQKLWIKGRNFTIKSLLGPGAPSGFDDASVLIFRLSPQDYHRFHSPVDGKVTYISPNLGETYFTVNPMAIRSSIDVYTENVRRVIYIESPDFGLVAVVNVGAMLVGSVIITATVGATISRMDELGYYQFGGSTTIVLFQKDRILIDKDLVGNSDEGLETLVRMGNRIGISK</sequence>
<dbReference type="PROSITE" id="PS00018">
    <property type="entry name" value="EF_HAND_1"/>
    <property type="match status" value="1"/>
</dbReference>
<dbReference type="InterPro" id="IPR035892">
    <property type="entry name" value="C2_domain_sf"/>
</dbReference>
<feature type="domain" description="C2" evidence="4">
    <location>
        <begin position="172"/>
        <end position="289"/>
    </location>
</feature>
<dbReference type="SMART" id="SM00239">
    <property type="entry name" value="C2"/>
    <property type="match status" value="2"/>
</dbReference>
<keyword evidence="3" id="KW-0472">Membrane</keyword>